<dbReference type="PANTHER" id="PTHR19328">
    <property type="entry name" value="HEDGEHOG-INTERACTING PROTEIN"/>
    <property type="match status" value="1"/>
</dbReference>
<organism evidence="2 3">
    <name type="scientific">Aliiglaciecola litoralis</name>
    <dbReference type="NCBI Taxonomy" id="582857"/>
    <lineage>
        <taxon>Bacteria</taxon>
        <taxon>Pseudomonadati</taxon>
        <taxon>Pseudomonadota</taxon>
        <taxon>Gammaproteobacteria</taxon>
        <taxon>Alteromonadales</taxon>
        <taxon>Alteromonadaceae</taxon>
        <taxon>Aliiglaciecola</taxon>
    </lineage>
</organism>
<dbReference type="PANTHER" id="PTHR19328:SF75">
    <property type="entry name" value="ALDOSE SUGAR DEHYDROGENASE YLII"/>
    <property type="match status" value="1"/>
</dbReference>
<dbReference type="Gene3D" id="2.120.10.30">
    <property type="entry name" value="TolB, C-terminal domain"/>
    <property type="match status" value="1"/>
</dbReference>
<protein>
    <submittedName>
        <fullName evidence="2">PQQ-dependent sugar dehydrogenase</fullName>
    </submittedName>
</protein>
<evidence type="ECO:0000313" key="2">
    <source>
        <dbReference type="EMBL" id="GAA0859216.1"/>
    </source>
</evidence>
<name>A0ABP3X3P8_9ALTE</name>
<feature type="domain" description="Glucose/Sorbosone dehydrogenase" evidence="1">
    <location>
        <begin position="46"/>
        <end position="381"/>
    </location>
</feature>
<sequence>MIALISKRMFTILSGWMLITFSAVAMVNINSSDGVVIQGEELETFNRPWAMAFLPSGQALVTEKSGAIWLVENTGKKITTVAGAPEISARGQGGMGDIIVHPDFGDNGVVFISYVERDPNDDAFSGAVVERATLSLSNSAAKLEERKIIWRQSPKVSGNGHYAHRLALSPDGKLFITSGERQKFTPAQNMAMNLGKVVRINQDGSIPEDNPFYVNGPITNQIWSLGHRNPLGIDFDLDGQLWVHEMGPRHGDELNLIEKARNYGYPNVSEGAHYSGVEIPSHDTVPVYVSPVVAWVPAISPAGFVIYKGDKYPNWKGDGFIGGLSSKAIIRVEFEKHQERPHLRAKEAARYEWGQRVREIEQNQQGELFVLEDGENGRLIKLSVK</sequence>
<dbReference type="EMBL" id="BAAAFD010000011">
    <property type="protein sequence ID" value="GAA0859216.1"/>
    <property type="molecule type" value="Genomic_DNA"/>
</dbReference>
<proteinExistence type="predicted"/>
<comment type="caution">
    <text evidence="2">The sequence shown here is derived from an EMBL/GenBank/DDBJ whole genome shotgun (WGS) entry which is preliminary data.</text>
</comment>
<dbReference type="Proteomes" id="UP001500359">
    <property type="component" value="Unassembled WGS sequence"/>
</dbReference>
<evidence type="ECO:0000313" key="3">
    <source>
        <dbReference type="Proteomes" id="UP001500359"/>
    </source>
</evidence>
<dbReference type="InterPro" id="IPR012938">
    <property type="entry name" value="Glc/Sorbosone_DH"/>
</dbReference>
<keyword evidence="3" id="KW-1185">Reference proteome</keyword>
<gene>
    <name evidence="2" type="ORF">GCM10009114_31830</name>
</gene>
<dbReference type="Pfam" id="PF07995">
    <property type="entry name" value="GSDH"/>
    <property type="match status" value="1"/>
</dbReference>
<dbReference type="SUPFAM" id="SSF50952">
    <property type="entry name" value="Soluble quinoprotein glucose dehydrogenase"/>
    <property type="match status" value="1"/>
</dbReference>
<accession>A0ABP3X3P8</accession>
<dbReference type="InterPro" id="IPR011042">
    <property type="entry name" value="6-blade_b-propeller_TolB-like"/>
</dbReference>
<reference evidence="3" key="1">
    <citation type="journal article" date="2019" name="Int. J. Syst. Evol. Microbiol.">
        <title>The Global Catalogue of Microorganisms (GCM) 10K type strain sequencing project: providing services to taxonomists for standard genome sequencing and annotation.</title>
        <authorList>
            <consortium name="The Broad Institute Genomics Platform"/>
            <consortium name="The Broad Institute Genome Sequencing Center for Infectious Disease"/>
            <person name="Wu L."/>
            <person name="Ma J."/>
        </authorList>
    </citation>
    <scope>NUCLEOTIDE SEQUENCE [LARGE SCALE GENOMIC DNA]</scope>
    <source>
        <strain evidence="3">JCM 15896</strain>
    </source>
</reference>
<dbReference type="InterPro" id="IPR011041">
    <property type="entry name" value="Quinoprot_gluc/sorb_DH_b-prop"/>
</dbReference>
<evidence type="ECO:0000259" key="1">
    <source>
        <dbReference type="Pfam" id="PF07995"/>
    </source>
</evidence>
<dbReference type="RefSeq" id="WP_343861765.1">
    <property type="nucleotide sequence ID" value="NZ_BAAAFD010000011.1"/>
</dbReference>